<dbReference type="RefSeq" id="WP_341876996.1">
    <property type="nucleotide sequence ID" value="NZ_CP121687.1"/>
</dbReference>
<proteinExistence type="inferred from homology"/>
<evidence type="ECO:0000256" key="6">
    <source>
        <dbReference type="RuleBase" id="RU364113"/>
    </source>
</evidence>
<keyword evidence="9" id="KW-0378">Hydrolase</keyword>
<name>A0ABZ2Y404_9FIRM</name>
<comment type="similarity">
    <text evidence="2 6">Belongs to the band 7/mec-2 family. HflK subfamily.</text>
</comment>
<keyword evidence="9" id="KW-0645">Protease</keyword>
<keyword evidence="7" id="KW-0175">Coiled coil</keyword>
<dbReference type="CDD" id="cd03404">
    <property type="entry name" value="SPFH_HflK"/>
    <property type="match status" value="1"/>
</dbReference>
<dbReference type="Proteomes" id="UP001486565">
    <property type="component" value="Chromosome"/>
</dbReference>
<dbReference type="InterPro" id="IPR010201">
    <property type="entry name" value="HflK"/>
</dbReference>
<dbReference type="PANTHER" id="PTHR43327">
    <property type="entry name" value="STOMATIN-LIKE PROTEIN 2, MITOCHONDRIAL"/>
    <property type="match status" value="1"/>
</dbReference>
<gene>
    <name evidence="9" type="primary">hflK</name>
    <name evidence="9" type="ORF">QBE51_00465</name>
</gene>
<dbReference type="InterPro" id="IPR036013">
    <property type="entry name" value="Band_7/SPFH_dom_sf"/>
</dbReference>
<dbReference type="InterPro" id="IPR050710">
    <property type="entry name" value="Band7/mec-2_domain"/>
</dbReference>
<protein>
    <recommendedName>
        <fullName evidence="6">Protein HflK</fullName>
    </recommendedName>
</protein>
<dbReference type="GO" id="GO:0006508">
    <property type="term" value="P:proteolysis"/>
    <property type="evidence" value="ECO:0007669"/>
    <property type="project" value="UniProtKB-KW"/>
</dbReference>
<evidence type="ECO:0000256" key="5">
    <source>
        <dbReference type="ARBA" id="ARBA00023136"/>
    </source>
</evidence>
<comment type="subunit">
    <text evidence="6">HflC and HflK may interact to form a multimeric complex.</text>
</comment>
<keyword evidence="5 6" id="KW-0472">Membrane</keyword>
<feature type="coiled-coil region" evidence="7">
    <location>
        <begin position="252"/>
        <end position="294"/>
    </location>
</feature>
<dbReference type="Pfam" id="PF01145">
    <property type="entry name" value="Band_7"/>
    <property type="match status" value="1"/>
</dbReference>
<dbReference type="SUPFAM" id="SSF117892">
    <property type="entry name" value="Band 7/SPFH domain"/>
    <property type="match status" value="1"/>
</dbReference>
<feature type="transmembrane region" description="Helical" evidence="6">
    <location>
        <begin position="30"/>
        <end position="49"/>
    </location>
</feature>
<evidence type="ECO:0000313" key="9">
    <source>
        <dbReference type="EMBL" id="WZL70034.1"/>
    </source>
</evidence>
<evidence type="ECO:0000256" key="2">
    <source>
        <dbReference type="ARBA" id="ARBA00006971"/>
    </source>
</evidence>
<dbReference type="Gene3D" id="3.30.479.30">
    <property type="entry name" value="Band 7 domain"/>
    <property type="match status" value="1"/>
</dbReference>
<dbReference type="SMART" id="SM00244">
    <property type="entry name" value="PHB"/>
    <property type="match status" value="1"/>
</dbReference>
<dbReference type="EMBL" id="CP121687">
    <property type="protein sequence ID" value="WZL70034.1"/>
    <property type="molecule type" value="Genomic_DNA"/>
</dbReference>
<dbReference type="InterPro" id="IPR001107">
    <property type="entry name" value="Band_7"/>
</dbReference>
<evidence type="ECO:0000256" key="1">
    <source>
        <dbReference type="ARBA" id="ARBA00004370"/>
    </source>
</evidence>
<keyword evidence="4 6" id="KW-1133">Transmembrane helix</keyword>
<comment type="subcellular location">
    <subcellularLocation>
        <location evidence="1 6">Membrane</location>
    </subcellularLocation>
</comment>
<keyword evidence="10" id="KW-1185">Reference proteome</keyword>
<organism evidence="9 10">
    <name type="scientific">Defluviitalea saccharophila</name>
    <dbReference type="NCBI Taxonomy" id="879970"/>
    <lineage>
        <taxon>Bacteria</taxon>
        <taxon>Bacillati</taxon>
        <taxon>Bacillota</taxon>
        <taxon>Clostridia</taxon>
        <taxon>Lachnospirales</taxon>
        <taxon>Defluviitaleaceae</taxon>
        <taxon>Defluviitalea</taxon>
    </lineage>
</organism>
<evidence type="ECO:0000256" key="4">
    <source>
        <dbReference type="ARBA" id="ARBA00022989"/>
    </source>
</evidence>
<evidence type="ECO:0000313" key="10">
    <source>
        <dbReference type="Proteomes" id="UP001486565"/>
    </source>
</evidence>
<evidence type="ECO:0000259" key="8">
    <source>
        <dbReference type="SMART" id="SM00244"/>
    </source>
</evidence>
<sequence length="349" mass="39857">MEVKKPEDIIIDLDSKKPDLKKLTSWSKRFFSMMVTIALLVVFIPGSFYKVDSGWSAVVLRFGEVQKVEESEGIHFKLPIIDEVKKVHMEQRYKLEYGYRTVNDGSSKTEAGYQDVSEEATVIVEAKENNSSLVLINLIVSYKVADPVNYLFKVDDLEGTIRLALEDVIRNTLQSHTLDEALTNKVLIDSEIMPELQKKMKNFEAGIEIVEVQTQNTELLPAVEEAYQQVEKANQYKNGKLEEAQKYRNTVIPKANAEAAQLIEDAKGYKAEVISNAKANVAQFESLYKEYHQNPNIVKERYYIEAMEEFIKNNKLIIDATDKGDIYKFYNMDDEKNPVKAQTVEQGGN</sequence>
<feature type="domain" description="Band 7" evidence="8">
    <location>
        <begin position="46"/>
        <end position="231"/>
    </location>
</feature>
<comment type="function">
    <text evidence="6">HflC and HflK could encode or regulate a protease.</text>
</comment>
<reference evidence="9 10" key="1">
    <citation type="submission" date="2023-03" db="EMBL/GenBank/DDBJ databases">
        <title>Novel Species.</title>
        <authorList>
            <person name="Ma S."/>
        </authorList>
    </citation>
    <scope>NUCLEOTIDE SEQUENCE [LARGE SCALE GENOMIC DNA]</scope>
    <source>
        <strain evidence="9 10">LIND6LT2</strain>
    </source>
</reference>
<dbReference type="GO" id="GO:0008233">
    <property type="term" value="F:peptidase activity"/>
    <property type="evidence" value="ECO:0007669"/>
    <property type="project" value="UniProtKB-KW"/>
</dbReference>
<accession>A0ABZ2Y404</accession>
<evidence type="ECO:0000256" key="7">
    <source>
        <dbReference type="SAM" id="Coils"/>
    </source>
</evidence>
<dbReference type="NCBIfam" id="TIGR01933">
    <property type="entry name" value="hflK"/>
    <property type="match status" value="1"/>
</dbReference>
<evidence type="ECO:0000256" key="3">
    <source>
        <dbReference type="ARBA" id="ARBA00022692"/>
    </source>
</evidence>
<dbReference type="PANTHER" id="PTHR43327:SF2">
    <property type="entry name" value="MODULATOR OF FTSH PROTEASE HFLK"/>
    <property type="match status" value="1"/>
</dbReference>
<keyword evidence="3 6" id="KW-0812">Transmembrane</keyword>